<name>A0ABX5CVC6_9ALTE</name>
<comment type="caution">
    <text evidence="1">The sequence shown here is derived from an EMBL/GenBank/DDBJ whole genome shotgun (WGS) entry which is preliminary data.</text>
</comment>
<organism evidence="1 2">
    <name type="scientific">Alteromonas gracilis</name>
    <dbReference type="NCBI Taxonomy" id="1479524"/>
    <lineage>
        <taxon>Bacteria</taxon>
        <taxon>Pseudomonadati</taxon>
        <taxon>Pseudomonadota</taxon>
        <taxon>Gammaproteobacteria</taxon>
        <taxon>Alteromonadales</taxon>
        <taxon>Alteromonadaceae</taxon>
        <taxon>Alteromonas/Salinimonas group</taxon>
        <taxon>Alteromonas</taxon>
    </lineage>
</organism>
<accession>A0ABX5CVC6</accession>
<keyword evidence="2" id="KW-1185">Reference proteome</keyword>
<proteinExistence type="predicted"/>
<evidence type="ECO:0000313" key="2">
    <source>
        <dbReference type="Proteomes" id="UP000239539"/>
    </source>
</evidence>
<dbReference type="EMBL" id="PVNO01000001">
    <property type="protein sequence ID" value="PRO70872.1"/>
    <property type="molecule type" value="Genomic_DNA"/>
</dbReference>
<reference evidence="2" key="1">
    <citation type="journal article" date="2020" name="Int. J. Syst. Evol. Microbiol.">
        <title>Alteromonas alba sp. nov., a marine bacterium isolated from the seawater of the West Pacific Ocean.</title>
        <authorList>
            <person name="Sun C."/>
            <person name="Wu Y.-H."/>
            <person name="Xamxidin M."/>
            <person name="Cheng H."/>
            <person name="Xu X.-W."/>
        </authorList>
    </citation>
    <scope>NUCLEOTIDE SEQUENCE [LARGE SCALE GENOMIC DNA]</scope>
    <source>
        <strain evidence="2">9a2</strain>
    </source>
</reference>
<dbReference type="Proteomes" id="UP000239539">
    <property type="component" value="Unassembled WGS sequence"/>
</dbReference>
<protein>
    <submittedName>
        <fullName evidence="1">Uncharacterized protein</fullName>
    </submittedName>
</protein>
<gene>
    <name evidence="1" type="ORF">C6Y39_00525</name>
</gene>
<evidence type="ECO:0000313" key="1">
    <source>
        <dbReference type="EMBL" id="PRO70872.1"/>
    </source>
</evidence>
<sequence>MIGNSNRVKIKISHHYLSDHYIAPVKGDFFSSHVGDILFERDVHGEVNGFRISNGRVRNLYFRKL</sequence>